<accession>A0ACC2V7F8</accession>
<protein>
    <submittedName>
        <fullName evidence="1">Uncharacterized protein</fullName>
    </submittedName>
</protein>
<sequence>MGIFGNKRSSSVPVLAASTSAAAADGNSPFGAQHANSTLFSSPPSVSGRRFASPSDTSRDGLATPGTDVVPTEQKAGWTSFIKSLASMTGDLSSMTAPPFILSPTSLTEFPAYWCERPELFADIATGRTEQDRAEKVLRWFICTLKGQYTTRNEKMGSEKKPLNPVLGEEFFGVWPDVGFGETTLSVEQVSHHPPITAYFIQNKKAGVTLQGHSGQKTSFSAGSINVKQNGHAVLTVAVPGGKKENFLITLPKLQIQGLVWGSPYIELTDSTAIVSDTGFVANIDYKGKGWVSGKAHSYKATLAHNGKTVRSYEGTWTAIGKVAKSDEIFTDATVPKTEVSVKPIEEQNDWESRKLWRATAQGIRTGDYEAASRDKSRIEASIKFYLIFSNSTQNEQRQMRKDEASAGNQWQLKLFQYVESDPVYKKLASHVKGIPSEEDAYIFRGNA</sequence>
<dbReference type="EMBL" id="JASBWT010000022">
    <property type="protein sequence ID" value="KAJ9095303.1"/>
    <property type="molecule type" value="Genomic_DNA"/>
</dbReference>
<keyword evidence="2" id="KW-1185">Reference proteome</keyword>
<comment type="caution">
    <text evidence="1">The sequence shown here is derived from an EMBL/GenBank/DDBJ whole genome shotgun (WGS) entry which is preliminary data.</text>
</comment>
<evidence type="ECO:0000313" key="1">
    <source>
        <dbReference type="EMBL" id="KAJ9095303.1"/>
    </source>
</evidence>
<gene>
    <name evidence="1" type="ORF">QFC21_005669</name>
</gene>
<organism evidence="1 2">
    <name type="scientific">Naganishia friedmannii</name>
    <dbReference type="NCBI Taxonomy" id="89922"/>
    <lineage>
        <taxon>Eukaryota</taxon>
        <taxon>Fungi</taxon>
        <taxon>Dikarya</taxon>
        <taxon>Basidiomycota</taxon>
        <taxon>Agaricomycotina</taxon>
        <taxon>Tremellomycetes</taxon>
        <taxon>Filobasidiales</taxon>
        <taxon>Filobasidiaceae</taxon>
        <taxon>Naganishia</taxon>
    </lineage>
</organism>
<evidence type="ECO:0000313" key="2">
    <source>
        <dbReference type="Proteomes" id="UP001227268"/>
    </source>
</evidence>
<proteinExistence type="predicted"/>
<reference evidence="1" key="1">
    <citation type="submission" date="2023-04" db="EMBL/GenBank/DDBJ databases">
        <title>Draft Genome sequencing of Naganishia species isolated from polar environments using Oxford Nanopore Technology.</title>
        <authorList>
            <person name="Leo P."/>
            <person name="Venkateswaran K."/>
        </authorList>
    </citation>
    <scope>NUCLEOTIDE SEQUENCE</scope>
    <source>
        <strain evidence="1">MNA-CCFEE 5423</strain>
    </source>
</reference>
<name>A0ACC2V7F8_9TREE</name>
<dbReference type="Proteomes" id="UP001227268">
    <property type="component" value="Unassembled WGS sequence"/>
</dbReference>